<dbReference type="Proteomes" id="UP001295684">
    <property type="component" value="Unassembled WGS sequence"/>
</dbReference>
<organism evidence="1 2">
    <name type="scientific">Euplotes crassus</name>
    <dbReference type="NCBI Taxonomy" id="5936"/>
    <lineage>
        <taxon>Eukaryota</taxon>
        <taxon>Sar</taxon>
        <taxon>Alveolata</taxon>
        <taxon>Ciliophora</taxon>
        <taxon>Intramacronucleata</taxon>
        <taxon>Spirotrichea</taxon>
        <taxon>Hypotrichia</taxon>
        <taxon>Euplotida</taxon>
        <taxon>Euplotidae</taxon>
        <taxon>Moneuplotes</taxon>
    </lineage>
</organism>
<comment type="caution">
    <text evidence="1">The sequence shown here is derived from an EMBL/GenBank/DDBJ whole genome shotgun (WGS) entry which is preliminary data.</text>
</comment>
<evidence type="ECO:0000313" key="1">
    <source>
        <dbReference type="EMBL" id="CAI2370094.1"/>
    </source>
</evidence>
<sequence length="71" mass="8368">MDIVQFCSRCICNQEEALKNYTKELLRTTMKFLQNLLQNFRKYLTKLCLIEKNGNQLLDINCIGLIKLRGL</sequence>
<dbReference type="EMBL" id="CAMPGE010011258">
    <property type="protein sequence ID" value="CAI2370094.1"/>
    <property type="molecule type" value="Genomic_DNA"/>
</dbReference>
<name>A0AAD1UJV6_EUPCR</name>
<reference evidence="1" key="1">
    <citation type="submission" date="2023-07" db="EMBL/GenBank/DDBJ databases">
        <authorList>
            <consortium name="AG Swart"/>
            <person name="Singh M."/>
            <person name="Singh A."/>
            <person name="Seah K."/>
            <person name="Emmerich C."/>
        </authorList>
    </citation>
    <scope>NUCLEOTIDE SEQUENCE</scope>
    <source>
        <strain evidence="1">DP1</strain>
    </source>
</reference>
<proteinExistence type="predicted"/>
<protein>
    <submittedName>
        <fullName evidence="1">Uncharacterized protein</fullName>
    </submittedName>
</protein>
<accession>A0AAD1UJV6</accession>
<evidence type="ECO:0000313" key="2">
    <source>
        <dbReference type="Proteomes" id="UP001295684"/>
    </source>
</evidence>
<keyword evidence="2" id="KW-1185">Reference proteome</keyword>
<gene>
    <name evidence="1" type="ORF">ECRASSUSDP1_LOCUS11402</name>
</gene>
<dbReference type="AlphaFoldDB" id="A0AAD1UJV6"/>